<reference evidence="1" key="1">
    <citation type="submission" date="2021-01" db="EMBL/GenBank/DDBJ databases">
        <authorList>
            <person name="Corre E."/>
            <person name="Pelletier E."/>
            <person name="Niang G."/>
            <person name="Scheremetjew M."/>
            <person name="Finn R."/>
            <person name="Kale V."/>
            <person name="Holt S."/>
            <person name="Cochrane G."/>
            <person name="Meng A."/>
            <person name="Brown T."/>
            <person name="Cohen L."/>
        </authorList>
    </citation>
    <scope>NUCLEOTIDE SEQUENCE</scope>
    <source>
        <strain evidence="1">GSO104</strain>
    </source>
</reference>
<dbReference type="EMBL" id="HBNS01045205">
    <property type="protein sequence ID" value="CAE4645215.1"/>
    <property type="molecule type" value="Transcribed_RNA"/>
</dbReference>
<dbReference type="AlphaFoldDB" id="A0A7S4SGR7"/>
<name>A0A7S4SGR7_9STRA</name>
<organism evidence="1">
    <name type="scientific">Ditylum brightwellii</name>
    <dbReference type="NCBI Taxonomy" id="49249"/>
    <lineage>
        <taxon>Eukaryota</taxon>
        <taxon>Sar</taxon>
        <taxon>Stramenopiles</taxon>
        <taxon>Ochrophyta</taxon>
        <taxon>Bacillariophyta</taxon>
        <taxon>Mediophyceae</taxon>
        <taxon>Lithodesmiophycidae</taxon>
        <taxon>Lithodesmiales</taxon>
        <taxon>Lithodesmiaceae</taxon>
        <taxon>Ditylum</taxon>
    </lineage>
</organism>
<proteinExistence type="predicted"/>
<gene>
    <name evidence="1" type="ORF">DBRI00130_LOCUS34998</name>
</gene>
<protein>
    <submittedName>
        <fullName evidence="1">Uncharacterized protein</fullName>
    </submittedName>
</protein>
<evidence type="ECO:0000313" key="1">
    <source>
        <dbReference type="EMBL" id="CAE4645215.1"/>
    </source>
</evidence>
<accession>A0A7S4SGR7</accession>
<sequence>MVDNQNEPGLSLYSTSPLPYKEKKNCENIKTEVSLSLCRKENTFVNFIISSVMPLSSSSLSLTIILSKISSSCESLISLFEADSVSFVFSSLLQFQRILNACFNFSSWLCYMFILATENTCLEMYL</sequence>